<reference evidence="2 3" key="1">
    <citation type="journal article" date="2021" name="BMC Genomics">
        <title>Datura genome reveals duplications of psychoactive alkaloid biosynthetic genes and high mutation rate following tissue culture.</title>
        <authorList>
            <person name="Rajewski A."/>
            <person name="Carter-House D."/>
            <person name="Stajich J."/>
            <person name="Litt A."/>
        </authorList>
    </citation>
    <scope>NUCLEOTIDE SEQUENCE [LARGE SCALE GENOMIC DNA]</scope>
    <source>
        <strain evidence="2">AR-01</strain>
    </source>
</reference>
<dbReference type="EMBL" id="JACEIK010000872">
    <property type="protein sequence ID" value="MCD7463182.1"/>
    <property type="molecule type" value="Genomic_DNA"/>
</dbReference>
<keyword evidence="1" id="KW-0472">Membrane</keyword>
<keyword evidence="1" id="KW-0812">Transmembrane</keyword>
<evidence type="ECO:0000313" key="2">
    <source>
        <dbReference type="EMBL" id="MCD7463182.1"/>
    </source>
</evidence>
<keyword evidence="3" id="KW-1185">Reference proteome</keyword>
<feature type="transmembrane region" description="Helical" evidence="1">
    <location>
        <begin position="235"/>
        <end position="256"/>
    </location>
</feature>
<proteinExistence type="predicted"/>
<organism evidence="2 3">
    <name type="scientific">Datura stramonium</name>
    <name type="common">Jimsonweed</name>
    <name type="synonym">Common thornapple</name>
    <dbReference type="NCBI Taxonomy" id="4076"/>
    <lineage>
        <taxon>Eukaryota</taxon>
        <taxon>Viridiplantae</taxon>
        <taxon>Streptophyta</taxon>
        <taxon>Embryophyta</taxon>
        <taxon>Tracheophyta</taxon>
        <taxon>Spermatophyta</taxon>
        <taxon>Magnoliopsida</taxon>
        <taxon>eudicotyledons</taxon>
        <taxon>Gunneridae</taxon>
        <taxon>Pentapetalae</taxon>
        <taxon>asterids</taxon>
        <taxon>lamiids</taxon>
        <taxon>Solanales</taxon>
        <taxon>Solanaceae</taxon>
        <taxon>Solanoideae</taxon>
        <taxon>Datureae</taxon>
        <taxon>Datura</taxon>
    </lineage>
</organism>
<keyword evidence="1" id="KW-1133">Transmembrane helix</keyword>
<gene>
    <name evidence="2" type="ORF">HAX54_050129</name>
</gene>
<feature type="non-terminal residue" evidence="2">
    <location>
        <position position="1"/>
    </location>
</feature>
<sequence length="289" mass="33288">KLNQYARPINLFTNEASIPRARTLEMPQMRFTKHKVLLLQQLQPFSATPLLQKLPKVLDQRRYSPEYPSWRALARTRNDLHHPVRKFLNDVVLCFICNTPLTSSVSSSSPANPKPEPFGVPAIHLFDDYWAIQLTLRFFKEPNFQSGFGFGFAWALTIKNGEILELLEWCSNGWPDLAIYTPEEAEQFSNPKNRSEQFYIPVTKLPLVFQSINLEESHSQRSSFRKELIHNLTQFYGGLKTLLLMLFWLSYFLLTVQNKETTLLLSKLSGLVASGLGLVMLEINMLLHS</sequence>
<evidence type="ECO:0000313" key="3">
    <source>
        <dbReference type="Proteomes" id="UP000823775"/>
    </source>
</evidence>
<evidence type="ECO:0000256" key="1">
    <source>
        <dbReference type="SAM" id="Phobius"/>
    </source>
</evidence>
<accession>A0ABS8SVY9</accession>
<dbReference type="Proteomes" id="UP000823775">
    <property type="component" value="Unassembled WGS sequence"/>
</dbReference>
<feature type="transmembrane region" description="Helical" evidence="1">
    <location>
        <begin position="268"/>
        <end position="287"/>
    </location>
</feature>
<name>A0ABS8SVY9_DATST</name>
<protein>
    <submittedName>
        <fullName evidence="2">Uncharacterized protein</fullName>
    </submittedName>
</protein>
<comment type="caution">
    <text evidence="2">The sequence shown here is derived from an EMBL/GenBank/DDBJ whole genome shotgun (WGS) entry which is preliminary data.</text>
</comment>